<protein>
    <submittedName>
        <fullName evidence="1">Uncharacterized protein</fullName>
    </submittedName>
</protein>
<reference evidence="1 2" key="1">
    <citation type="submission" date="2020-08" db="EMBL/GenBank/DDBJ databases">
        <title>Genomic Encyclopedia of Type Strains, Phase IV (KMG-IV): sequencing the most valuable type-strain genomes for metagenomic binning, comparative biology and taxonomic classification.</title>
        <authorList>
            <person name="Goeker M."/>
        </authorList>
    </citation>
    <scope>NUCLEOTIDE SEQUENCE [LARGE SCALE GENOMIC DNA]</scope>
    <source>
        <strain evidence="1 2">DSM 24661</strain>
    </source>
</reference>
<evidence type="ECO:0000313" key="2">
    <source>
        <dbReference type="Proteomes" id="UP000559117"/>
    </source>
</evidence>
<proteinExistence type="predicted"/>
<sequence>MDADTMIMNSPLKGLAQGIIKMAKPLAVNNLKNEINTYIKTGKWANEEQPKISSPEQPLIQNASINEKIGLKNIKFKNVEYVKENGDTANIGLRIAMPDAKKEMTIDLLMKKSESGNWQIVQITNVKDYVNKIIK</sequence>
<gene>
    <name evidence="1" type="ORF">HNR32_001325</name>
</gene>
<dbReference type="AlphaFoldDB" id="A0A840UKH5"/>
<keyword evidence="2" id="KW-1185">Reference proteome</keyword>
<organism evidence="1 2">
    <name type="scientific">Pectinatus brassicae</name>
    <dbReference type="NCBI Taxonomy" id="862415"/>
    <lineage>
        <taxon>Bacteria</taxon>
        <taxon>Bacillati</taxon>
        <taxon>Bacillota</taxon>
        <taxon>Negativicutes</taxon>
        <taxon>Selenomonadales</taxon>
        <taxon>Selenomonadaceae</taxon>
        <taxon>Pectinatus</taxon>
    </lineage>
</organism>
<name>A0A840UKH5_9FIRM</name>
<accession>A0A840UKH5</accession>
<dbReference type="EMBL" id="JACHFH010000014">
    <property type="protein sequence ID" value="MBB5336177.1"/>
    <property type="molecule type" value="Genomic_DNA"/>
</dbReference>
<dbReference type="RefSeq" id="WP_183860883.1">
    <property type="nucleotide sequence ID" value="NZ_JACHFH010000014.1"/>
</dbReference>
<dbReference type="Proteomes" id="UP000559117">
    <property type="component" value="Unassembled WGS sequence"/>
</dbReference>
<evidence type="ECO:0000313" key="1">
    <source>
        <dbReference type="EMBL" id="MBB5336177.1"/>
    </source>
</evidence>
<comment type="caution">
    <text evidence="1">The sequence shown here is derived from an EMBL/GenBank/DDBJ whole genome shotgun (WGS) entry which is preliminary data.</text>
</comment>